<organism evidence="1 2">
    <name type="scientific">Archangium gephyra</name>
    <dbReference type="NCBI Taxonomy" id="48"/>
    <lineage>
        <taxon>Bacteria</taxon>
        <taxon>Pseudomonadati</taxon>
        <taxon>Myxococcota</taxon>
        <taxon>Myxococcia</taxon>
        <taxon>Myxococcales</taxon>
        <taxon>Cystobacterineae</taxon>
        <taxon>Archangiaceae</taxon>
        <taxon>Archangium</taxon>
    </lineage>
</organism>
<comment type="caution">
    <text evidence="1">The sequence shown here is derived from an EMBL/GenBank/DDBJ whole genome shotgun (WGS) entry which is preliminary data.</text>
</comment>
<dbReference type="Proteomes" id="UP000249061">
    <property type="component" value="Unassembled WGS sequence"/>
</dbReference>
<reference evidence="1 2" key="1">
    <citation type="submission" date="2017-08" db="EMBL/GenBank/DDBJ databases">
        <title>Infants hospitalized years apart are colonized by the same room-sourced microbial strains.</title>
        <authorList>
            <person name="Brooks B."/>
            <person name="Olm M.R."/>
            <person name="Firek B.A."/>
            <person name="Baker R."/>
            <person name="Thomas B.C."/>
            <person name="Morowitz M.J."/>
            <person name="Banfield J.F."/>
        </authorList>
    </citation>
    <scope>NUCLEOTIDE SEQUENCE [LARGE SCALE GENOMIC DNA]</scope>
    <source>
        <strain evidence="1">S2_003_000_R2_14</strain>
    </source>
</reference>
<protein>
    <recommendedName>
        <fullName evidence="3">PIN domain-containing protein</fullName>
    </recommendedName>
</protein>
<evidence type="ECO:0000313" key="1">
    <source>
        <dbReference type="EMBL" id="PZR10146.1"/>
    </source>
</evidence>
<proteinExistence type="predicted"/>
<gene>
    <name evidence="1" type="ORF">DI536_20130</name>
</gene>
<name>A0A2W5TCI7_9BACT</name>
<evidence type="ECO:0008006" key="3">
    <source>
        <dbReference type="Google" id="ProtNLM"/>
    </source>
</evidence>
<sequence length="247" mass="27599">MRQDGAHQPERRMKSVQAVVDTNVVLDIYSITDLSRAHESGGDDDTPERLFRRVRLRESLMLAWLFHVTHAVTVSLPNELQRLAARHAPPDAKGTVELQHMQLSIYLQKDLVLSNWVALMENVDEGLVGSKADAALLDLCRKYRAPLITNEGYSVAGVSDSHGLRAKAISAGIRVFTPRQYWSGKIGETSTRKFLARYDAVSKRFVRRQNSTSAVKDAVSLRRAILQHVFFGHTKGATLPVRLPDSS</sequence>
<dbReference type="AlphaFoldDB" id="A0A2W5TCI7"/>
<evidence type="ECO:0000313" key="2">
    <source>
        <dbReference type="Proteomes" id="UP000249061"/>
    </source>
</evidence>
<dbReference type="EMBL" id="QFQP01000018">
    <property type="protein sequence ID" value="PZR10146.1"/>
    <property type="molecule type" value="Genomic_DNA"/>
</dbReference>
<accession>A0A2W5TCI7</accession>